<evidence type="ECO:0000256" key="2">
    <source>
        <dbReference type="SAM" id="SignalP"/>
    </source>
</evidence>
<dbReference type="eggNOG" id="ENOG502TJ1Y">
    <property type="taxonomic scope" value="Eukaryota"/>
</dbReference>
<organism evidence="4">
    <name type="scientific">Caenorhabditis brenneri</name>
    <name type="common">Nematode worm</name>
    <dbReference type="NCBI Taxonomy" id="135651"/>
    <lineage>
        <taxon>Eukaryota</taxon>
        <taxon>Metazoa</taxon>
        <taxon>Ecdysozoa</taxon>
        <taxon>Nematoda</taxon>
        <taxon>Chromadorea</taxon>
        <taxon>Rhabditida</taxon>
        <taxon>Rhabditina</taxon>
        <taxon>Rhabditomorpha</taxon>
        <taxon>Rhabditoidea</taxon>
        <taxon>Rhabditidae</taxon>
        <taxon>Peloderinae</taxon>
        <taxon>Caenorhabditis</taxon>
    </lineage>
</organism>
<evidence type="ECO:0000313" key="3">
    <source>
        <dbReference type="EMBL" id="EGT49961.1"/>
    </source>
</evidence>
<proteinExistence type="predicted"/>
<keyword evidence="2" id="KW-0732">Signal</keyword>
<reference evidence="4" key="1">
    <citation type="submission" date="2011-07" db="EMBL/GenBank/DDBJ databases">
        <authorList>
            <consortium name="Caenorhabditis brenneri Sequencing and Analysis Consortium"/>
            <person name="Wilson R.K."/>
        </authorList>
    </citation>
    <scope>NUCLEOTIDE SEQUENCE [LARGE SCALE GENOMIC DNA]</scope>
    <source>
        <strain evidence="4">PB2801</strain>
    </source>
</reference>
<dbReference type="HOGENOM" id="CLU_2374630_0_0_1"/>
<feature type="chain" id="PRO_5003406678" evidence="2">
    <location>
        <begin position="22"/>
        <end position="85"/>
    </location>
</feature>
<dbReference type="OrthoDB" id="5849734at2759"/>
<accession>G0PAQ3</accession>
<dbReference type="Proteomes" id="UP000008068">
    <property type="component" value="Unassembled WGS sequence"/>
</dbReference>
<feature type="compositionally biased region" description="Basic and acidic residues" evidence="1">
    <location>
        <begin position="75"/>
        <end position="85"/>
    </location>
</feature>
<dbReference type="EMBL" id="GL380186">
    <property type="protein sequence ID" value="EGT49961.1"/>
    <property type="molecule type" value="Genomic_DNA"/>
</dbReference>
<dbReference type="FunCoup" id="G0PAQ3">
    <property type="interactions" value="1899"/>
</dbReference>
<dbReference type="AlphaFoldDB" id="G0PAQ3"/>
<evidence type="ECO:0000313" key="4">
    <source>
        <dbReference type="Proteomes" id="UP000008068"/>
    </source>
</evidence>
<dbReference type="OMA" id="YESVCDN"/>
<keyword evidence="4" id="KW-1185">Reference proteome</keyword>
<sequence length="85" mass="9844">MKLLAILVFVFLAFFTSPVLARGSRCRSSTQCDYESVCDNGYCYTIDEMFEKYEFNGNSGRTGRNGGRSGNNEYDGNRRFYKRYE</sequence>
<feature type="region of interest" description="Disordered" evidence="1">
    <location>
        <begin position="57"/>
        <end position="85"/>
    </location>
</feature>
<protein>
    <submittedName>
        <fullName evidence="3">Uncharacterized protein</fullName>
    </submittedName>
</protein>
<gene>
    <name evidence="3" type="ORF">CAEBREN_24684</name>
</gene>
<feature type="signal peptide" evidence="2">
    <location>
        <begin position="1"/>
        <end position="21"/>
    </location>
</feature>
<evidence type="ECO:0000256" key="1">
    <source>
        <dbReference type="SAM" id="MobiDB-lite"/>
    </source>
</evidence>
<dbReference type="InParanoid" id="G0PAQ3"/>
<name>G0PAQ3_CAEBE</name>